<dbReference type="InterPro" id="IPR018704">
    <property type="entry name" value="SecYEG/CpoB_TPR"/>
</dbReference>
<sequence length="229" mass="24369">MGQARPPQTEVPHLPDIFDEVAEDLRAERAAQMWRRFATPVIGALVLVIAGVAGWQGWQWYEGRQRDAAATAFLAAHRAAEAEGADLPAITGRFEGLAPQAPAGYRTIALLRAAALKAETGDRAAALALYDRVAADTSIDPLYRDLASLMWVLRSIDSGDPAVLAARIAPLARPDQPWSASARELAALVALRAGQPAEARRTLEALAADVTAPRAIRDRAQRIAAGIAG</sequence>
<keyword evidence="1" id="KW-0812">Transmembrane</keyword>
<dbReference type="Pfam" id="PF09976">
    <property type="entry name" value="TPR_21"/>
    <property type="match status" value="1"/>
</dbReference>
<evidence type="ECO:0000313" key="3">
    <source>
        <dbReference type="EMBL" id="BDG73888.1"/>
    </source>
</evidence>
<feature type="domain" description="Ancillary SecYEG translocon subunit/Cell division coordinator CpoB TPR" evidence="2">
    <location>
        <begin position="33"/>
        <end position="204"/>
    </location>
</feature>
<evidence type="ECO:0000313" key="4">
    <source>
        <dbReference type="Proteomes" id="UP000831327"/>
    </source>
</evidence>
<accession>A0ABM7Y7F1</accession>
<keyword evidence="1" id="KW-1133">Transmembrane helix</keyword>
<dbReference type="EMBL" id="AP025637">
    <property type="protein sequence ID" value="BDG73888.1"/>
    <property type="molecule type" value="Genomic_DNA"/>
</dbReference>
<protein>
    <recommendedName>
        <fullName evidence="2">Ancillary SecYEG translocon subunit/Cell division coordinator CpoB TPR domain-containing protein</fullName>
    </recommendedName>
</protein>
<gene>
    <name evidence="3" type="ORF">Rmf_38170</name>
</gene>
<keyword evidence="1" id="KW-0472">Membrane</keyword>
<evidence type="ECO:0000259" key="2">
    <source>
        <dbReference type="Pfam" id="PF09976"/>
    </source>
</evidence>
<name>A0ABM7Y7F1_9PROT</name>
<keyword evidence="4" id="KW-1185">Reference proteome</keyword>
<evidence type="ECO:0000256" key="1">
    <source>
        <dbReference type="SAM" id="Phobius"/>
    </source>
</evidence>
<organism evidence="3 4">
    <name type="scientific">Roseomonas fluvialis</name>
    <dbReference type="NCBI Taxonomy" id="1750527"/>
    <lineage>
        <taxon>Bacteria</taxon>
        <taxon>Pseudomonadati</taxon>
        <taxon>Pseudomonadota</taxon>
        <taxon>Alphaproteobacteria</taxon>
        <taxon>Acetobacterales</taxon>
        <taxon>Roseomonadaceae</taxon>
        <taxon>Roseomonas</taxon>
    </lineage>
</organism>
<dbReference type="Proteomes" id="UP000831327">
    <property type="component" value="Chromosome"/>
</dbReference>
<proteinExistence type="predicted"/>
<reference evidence="3 4" key="1">
    <citation type="journal article" date="2016" name="Microbes Environ.">
        <title>Phylogenetically diverse aerobic anoxygenic phototrophic bacteria isolated from epilithic biofilms in Tama river, Japan.</title>
        <authorList>
            <person name="Hirose S."/>
            <person name="Matsuura K."/>
            <person name="Haruta S."/>
        </authorList>
    </citation>
    <scope>NUCLEOTIDE SEQUENCE [LARGE SCALE GENOMIC DNA]</scope>
    <source>
        <strain evidence="3 4">S08</strain>
    </source>
</reference>
<feature type="transmembrane region" description="Helical" evidence="1">
    <location>
        <begin position="37"/>
        <end position="58"/>
    </location>
</feature>